<protein>
    <recommendedName>
        <fullName evidence="11">Potassium-transporting ATPase KdpC subunit</fullName>
    </recommendedName>
    <alternativeName>
        <fullName evidence="11">ATP phosphohydrolase [potassium-transporting] C chain</fullName>
    </alternativeName>
    <alternativeName>
        <fullName evidence="11">Potassium-binding and translocating subunit C</fullName>
    </alternativeName>
    <alternativeName>
        <fullName evidence="11">Potassium-translocating ATPase C chain</fullName>
    </alternativeName>
</protein>
<keyword evidence="1 11" id="KW-0813">Transport</keyword>
<keyword evidence="9 11" id="KW-0406">Ion transport</keyword>
<dbReference type="GO" id="GO:0005524">
    <property type="term" value="F:ATP binding"/>
    <property type="evidence" value="ECO:0007669"/>
    <property type="project" value="UniProtKB-UniRule"/>
</dbReference>
<reference evidence="12 13" key="1">
    <citation type="submission" date="2019-06" db="EMBL/GenBank/DDBJ databases">
        <title>Sequencing the genomes of 1000 actinobacteria strains.</title>
        <authorList>
            <person name="Klenk H.-P."/>
        </authorList>
    </citation>
    <scope>NUCLEOTIDE SEQUENCE [LARGE SCALE GENOMIC DNA]</scope>
    <source>
        <strain evidence="12 13">DSM 25218</strain>
    </source>
</reference>
<keyword evidence="10 11" id="KW-0472">Membrane</keyword>
<evidence type="ECO:0000256" key="8">
    <source>
        <dbReference type="ARBA" id="ARBA00022989"/>
    </source>
</evidence>
<dbReference type="NCBIfam" id="NF001454">
    <property type="entry name" value="PRK00315.1"/>
    <property type="match status" value="1"/>
</dbReference>
<comment type="subunit">
    <text evidence="11">The system is composed of three essential subunits: KdpA, KdpB and KdpC.</text>
</comment>
<dbReference type="InterPro" id="IPR003820">
    <property type="entry name" value="KdpC"/>
</dbReference>
<evidence type="ECO:0000256" key="7">
    <source>
        <dbReference type="ARBA" id="ARBA00022958"/>
    </source>
</evidence>
<evidence type="ECO:0000256" key="6">
    <source>
        <dbReference type="ARBA" id="ARBA00022840"/>
    </source>
</evidence>
<comment type="caution">
    <text evidence="12">The sequence shown here is derived from an EMBL/GenBank/DDBJ whole genome shotgun (WGS) entry which is preliminary data.</text>
</comment>
<keyword evidence="8 11" id="KW-1133">Transmembrane helix</keyword>
<dbReference type="GO" id="GO:0008556">
    <property type="term" value="F:P-type potassium transmembrane transporter activity"/>
    <property type="evidence" value="ECO:0007669"/>
    <property type="project" value="InterPro"/>
</dbReference>
<comment type="function">
    <text evidence="11">Part of the high-affinity ATP-driven potassium transport (or Kdp) system, which catalyzes the hydrolysis of ATP coupled with the electrogenic transport of potassium into the cytoplasm. This subunit acts as a catalytic chaperone that increases the ATP-binding affinity of the ATP-hydrolyzing subunit KdpB by the formation of a transient KdpB/KdpC/ATP ternary complex.</text>
</comment>
<dbReference type="PIRSF" id="PIRSF001296">
    <property type="entry name" value="K_ATPase_KdpC"/>
    <property type="match status" value="1"/>
</dbReference>
<keyword evidence="7 11" id="KW-0630">Potassium</keyword>
<evidence type="ECO:0000256" key="3">
    <source>
        <dbReference type="ARBA" id="ARBA00022538"/>
    </source>
</evidence>
<keyword evidence="2 11" id="KW-1003">Cell membrane</keyword>
<dbReference type="RefSeq" id="WP_141781849.1">
    <property type="nucleotide sequence ID" value="NZ_VFOV01000001.1"/>
</dbReference>
<evidence type="ECO:0000256" key="1">
    <source>
        <dbReference type="ARBA" id="ARBA00022448"/>
    </source>
</evidence>
<evidence type="ECO:0000256" key="11">
    <source>
        <dbReference type="HAMAP-Rule" id="MF_00276"/>
    </source>
</evidence>
<keyword evidence="4 11" id="KW-0812">Transmembrane</keyword>
<keyword evidence="13" id="KW-1185">Reference proteome</keyword>
<comment type="subcellular location">
    <subcellularLocation>
        <location evidence="11">Cell membrane</location>
        <topology evidence="11">Single-pass membrane protein</topology>
    </subcellularLocation>
</comment>
<dbReference type="Proteomes" id="UP000320209">
    <property type="component" value="Unassembled WGS sequence"/>
</dbReference>
<sequence length="204" mass="21168">MSDLFALLRHSLAGLRVLLAATLLCGLLYPLVVTGVAQAAFGWRADGSLVTEAGAHTNDPAEAVGSALIGQGTESEGLFHPRPSAAGDGWDTLSTYGSNLGPEDPDLVKAIQERQREIAAREGVPVDQVPADAVTTSASGIDPDISPAYAALQVSRVAHANGLSEQAVTALVAEHTDGRTLGFLGAPRVNVLELNIAVRTQRVE</sequence>
<gene>
    <name evidence="11" type="primary">kdpC</name>
    <name evidence="12" type="ORF">FB381_3965</name>
</gene>
<evidence type="ECO:0000313" key="12">
    <source>
        <dbReference type="EMBL" id="TQL70041.1"/>
    </source>
</evidence>
<accession>A0A543ABS3</accession>
<dbReference type="HAMAP" id="MF_00276">
    <property type="entry name" value="KdpC"/>
    <property type="match status" value="1"/>
</dbReference>
<comment type="similarity">
    <text evidence="11">Belongs to the KdpC family.</text>
</comment>
<dbReference type="NCBIfam" id="TIGR00681">
    <property type="entry name" value="kdpC"/>
    <property type="match status" value="1"/>
</dbReference>
<evidence type="ECO:0000313" key="13">
    <source>
        <dbReference type="Proteomes" id="UP000320209"/>
    </source>
</evidence>
<proteinExistence type="inferred from homology"/>
<dbReference type="GO" id="GO:0005886">
    <property type="term" value="C:plasma membrane"/>
    <property type="evidence" value="ECO:0007669"/>
    <property type="project" value="UniProtKB-SubCell"/>
</dbReference>
<evidence type="ECO:0000256" key="10">
    <source>
        <dbReference type="ARBA" id="ARBA00023136"/>
    </source>
</evidence>
<dbReference type="OrthoDB" id="9788285at2"/>
<evidence type="ECO:0000256" key="9">
    <source>
        <dbReference type="ARBA" id="ARBA00023065"/>
    </source>
</evidence>
<keyword evidence="5 11" id="KW-0547">Nucleotide-binding</keyword>
<evidence type="ECO:0000256" key="5">
    <source>
        <dbReference type="ARBA" id="ARBA00022741"/>
    </source>
</evidence>
<dbReference type="EMBL" id="VFOV01000001">
    <property type="protein sequence ID" value="TQL70041.1"/>
    <property type="molecule type" value="Genomic_DNA"/>
</dbReference>
<keyword evidence="3 11" id="KW-0633">Potassium transport</keyword>
<evidence type="ECO:0000256" key="2">
    <source>
        <dbReference type="ARBA" id="ARBA00022475"/>
    </source>
</evidence>
<dbReference type="AlphaFoldDB" id="A0A543ABS3"/>
<keyword evidence="6 11" id="KW-0067">ATP-binding</keyword>
<name>A0A543ABS3_9ACTN</name>
<dbReference type="PANTHER" id="PTHR30042:SF2">
    <property type="entry name" value="POTASSIUM-TRANSPORTING ATPASE KDPC SUBUNIT"/>
    <property type="match status" value="1"/>
</dbReference>
<evidence type="ECO:0000256" key="4">
    <source>
        <dbReference type="ARBA" id="ARBA00022692"/>
    </source>
</evidence>
<dbReference type="PANTHER" id="PTHR30042">
    <property type="entry name" value="POTASSIUM-TRANSPORTING ATPASE C CHAIN"/>
    <property type="match status" value="1"/>
</dbReference>
<dbReference type="Pfam" id="PF02669">
    <property type="entry name" value="KdpC"/>
    <property type="match status" value="1"/>
</dbReference>
<organism evidence="12 13">
    <name type="scientific">Nocardioides albertanoniae</name>
    <dbReference type="NCBI Taxonomy" id="1175486"/>
    <lineage>
        <taxon>Bacteria</taxon>
        <taxon>Bacillati</taxon>
        <taxon>Actinomycetota</taxon>
        <taxon>Actinomycetes</taxon>
        <taxon>Propionibacteriales</taxon>
        <taxon>Nocardioidaceae</taxon>
        <taxon>Nocardioides</taxon>
    </lineage>
</organism>